<dbReference type="EMBL" id="CAFBLM010000060">
    <property type="protein sequence ID" value="CAB4877890.1"/>
    <property type="molecule type" value="Genomic_DNA"/>
</dbReference>
<dbReference type="Gene3D" id="2.40.50.100">
    <property type="match status" value="1"/>
</dbReference>
<evidence type="ECO:0000259" key="3">
    <source>
        <dbReference type="PROSITE" id="PS50968"/>
    </source>
</evidence>
<dbReference type="InterPro" id="IPR011053">
    <property type="entry name" value="Single_hybrid_motif"/>
</dbReference>
<dbReference type="SUPFAM" id="SSF51230">
    <property type="entry name" value="Single hybrid motif"/>
    <property type="match status" value="1"/>
</dbReference>
<protein>
    <submittedName>
        <fullName evidence="4">Unannotated protein</fullName>
    </submittedName>
</protein>
<accession>A0A6J7E9Q8</accession>
<evidence type="ECO:0000313" key="4">
    <source>
        <dbReference type="EMBL" id="CAB4877890.1"/>
    </source>
</evidence>
<dbReference type="PANTHER" id="PTHR11715">
    <property type="entry name" value="GLYCINE CLEAVAGE SYSTEM H PROTEIN"/>
    <property type="match status" value="1"/>
</dbReference>
<dbReference type="GO" id="GO:0009249">
    <property type="term" value="P:protein lipoylation"/>
    <property type="evidence" value="ECO:0007669"/>
    <property type="project" value="TreeGrafter"/>
</dbReference>
<dbReference type="PANTHER" id="PTHR11715:SF3">
    <property type="entry name" value="GLYCINE CLEAVAGE SYSTEM H PROTEIN-RELATED"/>
    <property type="match status" value="1"/>
</dbReference>
<dbReference type="Pfam" id="PF01597">
    <property type="entry name" value="GCV_H"/>
    <property type="match status" value="1"/>
</dbReference>
<sequence>MDLEQLHYTSEHEWVHILEDGTAKFGITDFAQDALGDIVYVQLPAPGLAMESGDSIAEVESVKSVSEIYAPMSGVVLAINDQLSQSPEVINADAYGKGWLVHFQPGDLSQTGSLLDAKAYAALTQAG</sequence>
<dbReference type="InterPro" id="IPR002930">
    <property type="entry name" value="GCV_H"/>
</dbReference>
<dbReference type="CDD" id="cd06848">
    <property type="entry name" value="GCS_H"/>
    <property type="match status" value="1"/>
</dbReference>
<dbReference type="InterPro" id="IPR017453">
    <property type="entry name" value="GCV_H_sub"/>
</dbReference>
<dbReference type="InterPro" id="IPR000089">
    <property type="entry name" value="Biotin_lipoyl"/>
</dbReference>
<organism evidence="4">
    <name type="scientific">freshwater metagenome</name>
    <dbReference type="NCBI Taxonomy" id="449393"/>
    <lineage>
        <taxon>unclassified sequences</taxon>
        <taxon>metagenomes</taxon>
        <taxon>ecological metagenomes</taxon>
    </lineage>
</organism>
<feature type="domain" description="Lipoyl-binding" evidence="3">
    <location>
        <begin position="22"/>
        <end position="104"/>
    </location>
</feature>
<dbReference type="NCBIfam" id="TIGR00527">
    <property type="entry name" value="gcvH"/>
    <property type="match status" value="1"/>
</dbReference>
<dbReference type="GO" id="GO:0005737">
    <property type="term" value="C:cytoplasm"/>
    <property type="evidence" value="ECO:0007669"/>
    <property type="project" value="TreeGrafter"/>
</dbReference>
<dbReference type="GO" id="GO:0019464">
    <property type="term" value="P:glycine decarboxylation via glycine cleavage system"/>
    <property type="evidence" value="ECO:0007669"/>
    <property type="project" value="InterPro"/>
</dbReference>
<dbReference type="PROSITE" id="PS50968">
    <property type="entry name" value="BIOTINYL_LIPOYL"/>
    <property type="match status" value="1"/>
</dbReference>
<gene>
    <name evidence="4" type="ORF">UFOPK3401_01187</name>
</gene>
<comment type="similarity">
    <text evidence="1">Belongs to the GcvH family.</text>
</comment>
<dbReference type="InterPro" id="IPR033753">
    <property type="entry name" value="GCV_H/Fam206"/>
</dbReference>
<reference evidence="4" key="1">
    <citation type="submission" date="2020-05" db="EMBL/GenBank/DDBJ databases">
        <authorList>
            <person name="Chiriac C."/>
            <person name="Salcher M."/>
            <person name="Ghai R."/>
            <person name="Kavagutti S V."/>
        </authorList>
    </citation>
    <scope>NUCLEOTIDE SEQUENCE</scope>
</reference>
<proteinExistence type="inferred from homology"/>
<dbReference type="GO" id="GO:0005960">
    <property type="term" value="C:glycine cleavage complex"/>
    <property type="evidence" value="ECO:0007669"/>
    <property type="project" value="InterPro"/>
</dbReference>
<dbReference type="NCBIfam" id="NF002270">
    <property type="entry name" value="PRK01202.1"/>
    <property type="match status" value="1"/>
</dbReference>
<dbReference type="AlphaFoldDB" id="A0A6J7E9Q8"/>
<evidence type="ECO:0000256" key="1">
    <source>
        <dbReference type="ARBA" id="ARBA00009249"/>
    </source>
</evidence>
<evidence type="ECO:0000256" key="2">
    <source>
        <dbReference type="ARBA" id="ARBA00022823"/>
    </source>
</evidence>
<keyword evidence="2" id="KW-0450">Lipoyl</keyword>
<name>A0A6J7E9Q8_9ZZZZ</name>
<dbReference type="HAMAP" id="MF_00272">
    <property type="entry name" value="GcvH"/>
    <property type="match status" value="1"/>
</dbReference>